<accession>A0A5P2FWA4</accession>
<dbReference type="SUPFAM" id="SSF55846">
    <property type="entry name" value="N-acetylmuramoyl-L-alanine amidase-like"/>
    <property type="match status" value="1"/>
</dbReference>
<dbReference type="PANTHER" id="PTHR30417:SF1">
    <property type="entry name" value="N-ACETYLMURAMOYL-L-ALANINE AMIDASE AMID"/>
    <property type="match status" value="1"/>
</dbReference>
<dbReference type="PANTHER" id="PTHR30417">
    <property type="entry name" value="N-ACETYLMURAMOYL-L-ALANINE AMIDASE AMID"/>
    <property type="match status" value="1"/>
</dbReference>
<evidence type="ECO:0000256" key="3">
    <source>
        <dbReference type="ARBA" id="ARBA00022801"/>
    </source>
</evidence>
<dbReference type="GO" id="GO:0071555">
    <property type="term" value="P:cell wall organization"/>
    <property type="evidence" value="ECO:0007669"/>
    <property type="project" value="UniProtKB-KW"/>
</dbReference>
<evidence type="ECO:0000256" key="1">
    <source>
        <dbReference type="ARBA" id="ARBA00001561"/>
    </source>
</evidence>
<dbReference type="KEGG" id="arac:E0W69_003690"/>
<reference evidence="6 7" key="1">
    <citation type="submission" date="2019-09" db="EMBL/GenBank/DDBJ databases">
        <title>Complete genome sequence of Arachidicoccus sp. B3-10 isolated from apple orchard soil.</title>
        <authorList>
            <person name="Kim H.S."/>
            <person name="Han K.-I."/>
            <person name="Suh M.K."/>
            <person name="Lee K.C."/>
            <person name="Eom M.K."/>
            <person name="Kim J.-S."/>
            <person name="Kang S.W."/>
            <person name="Sin Y."/>
            <person name="Lee J.-S."/>
        </authorList>
    </citation>
    <scope>NUCLEOTIDE SEQUENCE [LARGE SCALE GENOMIC DNA]</scope>
    <source>
        <strain evidence="6 7">B3-10</strain>
    </source>
</reference>
<organism evidence="6 7">
    <name type="scientific">Rhizosphaericola mali</name>
    <dbReference type="NCBI Taxonomy" id="2545455"/>
    <lineage>
        <taxon>Bacteria</taxon>
        <taxon>Pseudomonadati</taxon>
        <taxon>Bacteroidota</taxon>
        <taxon>Chitinophagia</taxon>
        <taxon>Chitinophagales</taxon>
        <taxon>Chitinophagaceae</taxon>
        <taxon>Rhizosphaericola</taxon>
    </lineage>
</organism>
<dbReference type="InterPro" id="IPR002502">
    <property type="entry name" value="Amidase_domain"/>
</dbReference>
<dbReference type="InterPro" id="IPR036505">
    <property type="entry name" value="Amidase/PGRP_sf"/>
</dbReference>
<dbReference type="RefSeq" id="WP_131328693.1">
    <property type="nucleotide sequence ID" value="NZ_CP044016.1"/>
</dbReference>
<feature type="domain" description="N-acetylmuramoyl-L-alanine amidase" evidence="5">
    <location>
        <begin position="61"/>
        <end position="192"/>
    </location>
</feature>
<dbReference type="Gene3D" id="3.40.80.10">
    <property type="entry name" value="Peptidoglycan recognition protein-like"/>
    <property type="match status" value="1"/>
</dbReference>
<gene>
    <name evidence="6" type="ORF">E0W69_003690</name>
</gene>
<dbReference type="GO" id="GO:0008745">
    <property type="term" value="F:N-acetylmuramoyl-L-alanine amidase activity"/>
    <property type="evidence" value="ECO:0007669"/>
    <property type="project" value="UniProtKB-EC"/>
</dbReference>
<keyword evidence="7" id="KW-1185">Reference proteome</keyword>
<sequence length="274" mass="31044">MKLFNSILTLLSVSVLGCSPKLYTKENKTYKQEAATFADTIKNPPVLRKGADSILLTDHWLGTTNFNLRKPNMVIIHHTAQNSSEETFNTFRNPKTQTSAHYVISRNGDVQHMLNDYLRAWHAGISKWGNITDINSESIGIELDNNGTEVFSDPQINSLLKLLGYLKKTYNIPTANFIGHSDIAPGRKVDPSAFFPWKKLADNGYGFWYNDTTNVQVPIGFDPIEALRIIGYNVSDTTKAFDAFKLHFEHKGVPESTLNPDDIKIIYCLYKKYY</sequence>
<keyword evidence="3" id="KW-0378">Hydrolase</keyword>
<dbReference type="GO" id="GO:0019867">
    <property type="term" value="C:outer membrane"/>
    <property type="evidence" value="ECO:0007669"/>
    <property type="project" value="TreeGrafter"/>
</dbReference>
<dbReference type="Proteomes" id="UP000292424">
    <property type="component" value="Chromosome"/>
</dbReference>
<comment type="catalytic activity">
    <reaction evidence="1">
        <text>Hydrolyzes the link between N-acetylmuramoyl residues and L-amino acid residues in certain cell-wall glycopeptides.</text>
        <dbReference type="EC" id="3.5.1.28"/>
    </reaction>
</comment>
<proteinExistence type="predicted"/>
<dbReference type="InterPro" id="IPR051206">
    <property type="entry name" value="NAMLAA_amidase_2"/>
</dbReference>
<evidence type="ECO:0000259" key="5">
    <source>
        <dbReference type="SMART" id="SM00644"/>
    </source>
</evidence>
<dbReference type="GO" id="GO:0009254">
    <property type="term" value="P:peptidoglycan turnover"/>
    <property type="evidence" value="ECO:0007669"/>
    <property type="project" value="TreeGrafter"/>
</dbReference>
<name>A0A5P2FWA4_9BACT</name>
<evidence type="ECO:0000256" key="2">
    <source>
        <dbReference type="ARBA" id="ARBA00011901"/>
    </source>
</evidence>
<dbReference type="EC" id="3.5.1.28" evidence="2"/>
<evidence type="ECO:0000313" key="7">
    <source>
        <dbReference type="Proteomes" id="UP000292424"/>
    </source>
</evidence>
<protein>
    <recommendedName>
        <fullName evidence="2">N-acetylmuramoyl-L-alanine amidase</fullName>
        <ecNumber evidence="2">3.5.1.28</ecNumber>
    </recommendedName>
</protein>
<dbReference type="CDD" id="cd06583">
    <property type="entry name" value="PGRP"/>
    <property type="match status" value="1"/>
</dbReference>
<evidence type="ECO:0000313" key="6">
    <source>
        <dbReference type="EMBL" id="QES87806.1"/>
    </source>
</evidence>
<dbReference type="SMART" id="SM00644">
    <property type="entry name" value="Ami_2"/>
    <property type="match status" value="1"/>
</dbReference>
<dbReference type="Pfam" id="PF01510">
    <property type="entry name" value="Amidase_2"/>
    <property type="match status" value="1"/>
</dbReference>
<keyword evidence="4" id="KW-0961">Cell wall biogenesis/degradation</keyword>
<dbReference type="AlphaFoldDB" id="A0A5P2FWA4"/>
<evidence type="ECO:0000256" key="4">
    <source>
        <dbReference type="ARBA" id="ARBA00023316"/>
    </source>
</evidence>
<dbReference type="OrthoDB" id="9794842at2"/>
<dbReference type="EMBL" id="CP044016">
    <property type="protein sequence ID" value="QES87806.1"/>
    <property type="molecule type" value="Genomic_DNA"/>
</dbReference>
<dbReference type="GO" id="GO:0009253">
    <property type="term" value="P:peptidoglycan catabolic process"/>
    <property type="evidence" value="ECO:0007669"/>
    <property type="project" value="InterPro"/>
</dbReference>
<dbReference type="PROSITE" id="PS51257">
    <property type="entry name" value="PROKAR_LIPOPROTEIN"/>
    <property type="match status" value="1"/>
</dbReference>